<evidence type="ECO:0000256" key="2">
    <source>
        <dbReference type="ARBA" id="ARBA00023002"/>
    </source>
</evidence>
<organism evidence="6">
    <name type="scientific">Streptomyces sp. NBC_00148</name>
    <dbReference type="NCBI Taxonomy" id="2903626"/>
    <lineage>
        <taxon>Bacteria</taxon>
        <taxon>Bacillati</taxon>
        <taxon>Actinomycetota</taxon>
        <taxon>Actinomycetes</taxon>
        <taxon>Kitasatosporales</taxon>
        <taxon>Streptomycetaceae</taxon>
        <taxon>Streptomyces</taxon>
    </lineage>
</organism>
<dbReference type="InterPro" id="IPR015590">
    <property type="entry name" value="Aldehyde_DH_dom"/>
</dbReference>
<dbReference type="Gene3D" id="3.40.605.10">
    <property type="entry name" value="Aldehyde Dehydrogenase, Chain A, domain 1"/>
    <property type="match status" value="1"/>
</dbReference>
<dbReference type="EMBL" id="CP108169">
    <property type="protein sequence ID" value="WTQ77800.1"/>
    <property type="molecule type" value="Genomic_DNA"/>
</dbReference>
<feature type="domain" description="Aldehyde dehydrogenase" evidence="5">
    <location>
        <begin position="24"/>
        <end position="483"/>
    </location>
</feature>
<dbReference type="Pfam" id="PF00171">
    <property type="entry name" value="Aldedh"/>
    <property type="match status" value="1"/>
</dbReference>
<evidence type="ECO:0000256" key="1">
    <source>
        <dbReference type="ARBA" id="ARBA00009986"/>
    </source>
</evidence>
<dbReference type="SUPFAM" id="SSF53720">
    <property type="entry name" value="ALDH-like"/>
    <property type="match status" value="1"/>
</dbReference>
<dbReference type="InterPro" id="IPR016163">
    <property type="entry name" value="Ald_DH_C"/>
</dbReference>
<protein>
    <submittedName>
        <fullName evidence="6">Aldehyde dehydrogenase family protein</fullName>
    </submittedName>
</protein>
<dbReference type="InterPro" id="IPR016162">
    <property type="entry name" value="Ald_DH_N"/>
</dbReference>
<name>A0AAU1M2S2_9ACTN</name>
<accession>A0AAU1M2S2</accession>
<feature type="active site" evidence="3">
    <location>
        <position position="256"/>
    </location>
</feature>
<dbReference type="PANTHER" id="PTHR11699">
    <property type="entry name" value="ALDEHYDE DEHYDROGENASE-RELATED"/>
    <property type="match status" value="1"/>
</dbReference>
<reference evidence="6" key="1">
    <citation type="submission" date="2022-10" db="EMBL/GenBank/DDBJ databases">
        <title>The complete genomes of actinobacterial strains from the NBC collection.</title>
        <authorList>
            <person name="Joergensen T.S."/>
            <person name="Alvarez Arevalo M."/>
            <person name="Sterndorff E.B."/>
            <person name="Faurdal D."/>
            <person name="Vuksanovic O."/>
            <person name="Mourched A.-S."/>
            <person name="Charusanti P."/>
            <person name="Shaw S."/>
            <person name="Blin K."/>
            <person name="Weber T."/>
        </authorList>
    </citation>
    <scope>NUCLEOTIDE SEQUENCE</scope>
    <source>
        <strain evidence="6">NBC_00148</strain>
    </source>
</reference>
<sequence>MTTAIDRTPPAVHLRIGDSRRTEGSGGTFDHVSPVTGAVDSAVPLAGPAEVEEAVRAAHEAFRTWRRTRPAERRGKLLKLADLIEEHGEEFARRGTLDNGTPFAQGAHFVALSAEWTRYYAGWADKSESQVTSTFGENGEFAYTLAQPYGVIGVIITWNGPLISLAMKIPAALAAGNTVVVKPSELTPYSAELFADLVEEAGFPPGVVSVLPGTAAAGEALVSHPLVEKVSFTGGPDTARKILRGCAETMKPVVLELGGKSANILLEDADLDAACTLGTLMSVGTLTGQGCAFPTRMLVQRRIYEAALEKVAQVAATITSGDPFDPTTVSGPLINEAALTRVLGVIEKAKSDGARLVTGGSRIEGDLAGGYFLRPTVFADVDPHSDLAQREVFGPVLAVIPFDTDDEAVEIANCTPYGLSAYLHTRQLHRAHRIAEELVTGEVLVNGAANLAVGRPFGGWGISGVGKEGGRQGFEEFLRTKSVAIGGNGASA</sequence>
<dbReference type="InterPro" id="IPR016161">
    <property type="entry name" value="Ald_DH/histidinol_DH"/>
</dbReference>
<dbReference type="AlphaFoldDB" id="A0AAU1M2S2"/>
<evidence type="ECO:0000256" key="4">
    <source>
        <dbReference type="RuleBase" id="RU003345"/>
    </source>
</evidence>
<dbReference type="GO" id="GO:0016620">
    <property type="term" value="F:oxidoreductase activity, acting on the aldehyde or oxo group of donors, NAD or NADP as acceptor"/>
    <property type="evidence" value="ECO:0007669"/>
    <property type="project" value="InterPro"/>
</dbReference>
<comment type="similarity">
    <text evidence="1 4">Belongs to the aldehyde dehydrogenase family.</text>
</comment>
<evidence type="ECO:0000259" key="5">
    <source>
        <dbReference type="Pfam" id="PF00171"/>
    </source>
</evidence>
<dbReference type="InterPro" id="IPR029510">
    <property type="entry name" value="Ald_DH_CS_GLU"/>
</dbReference>
<evidence type="ECO:0000256" key="3">
    <source>
        <dbReference type="PROSITE-ProRule" id="PRU10007"/>
    </source>
</evidence>
<evidence type="ECO:0000313" key="6">
    <source>
        <dbReference type="EMBL" id="WTQ77800.1"/>
    </source>
</evidence>
<keyword evidence="2 4" id="KW-0560">Oxidoreductase</keyword>
<proteinExistence type="inferred from homology"/>
<dbReference type="PROSITE" id="PS00687">
    <property type="entry name" value="ALDEHYDE_DEHYDR_GLU"/>
    <property type="match status" value="1"/>
</dbReference>
<dbReference type="Gene3D" id="3.40.309.10">
    <property type="entry name" value="Aldehyde Dehydrogenase, Chain A, domain 2"/>
    <property type="match status" value="1"/>
</dbReference>
<dbReference type="FunFam" id="3.40.605.10:FF:000007">
    <property type="entry name" value="NAD/NADP-dependent betaine aldehyde dehydrogenase"/>
    <property type="match status" value="1"/>
</dbReference>
<gene>
    <name evidence="6" type="ORF">OG222_33720</name>
</gene>